<dbReference type="GO" id="GO:0005737">
    <property type="term" value="C:cytoplasm"/>
    <property type="evidence" value="ECO:0007669"/>
    <property type="project" value="TreeGrafter"/>
</dbReference>
<evidence type="ECO:0000313" key="2">
    <source>
        <dbReference type="EMBL" id="KAH7305843.1"/>
    </source>
</evidence>
<dbReference type="EMBL" id="JAGPNK010000017">
    <property type="protein sequence ID" value="KAH7305843.1"/>
    <property type="molecule type" value="Genomic_DNA"/>
</dbReference>
<organism evidence="2 3">
    <name type="scientific">Stachybotrys elegans</name>
    <dbReference type="NCBI Taxonomy" id="80388"/>
    <lineage>
        <taxon>Eukaryota</taxon>
        <taxon>Fungi</taxon>
        <taxon>Dikarya</taxon>
        <taxon>Ascomycota</taxon>
        <taxon>Pezizomycotina</taxon>
        <taxon>Sordariomycetes</taxon>
        <taxon>Hypocreomycetidae</taxon>
        <taxon>Hypocreales</taxon>
        <taxon>Stachybotryaceae</taxon>
        <taxon>Stachybotrys</taxon>
    </lineage>
</organism>
<dbReference type="Gene3D" id="3.40.50.720">
    <property type="entry name" value="NAD(P)-binding Rossmann-like Domain"/>
    <property type="match status" value="1"/>
</dbReference>
<dbReference type="InterPro" id="IPR051783">
    <property type="entry name" value="NAD(P)-dependent_oxidoreduct"/>
</dbReference>
<dbReference type="GO" id="GO:0004029">
    <property type="term" value="F:aldehyde dehydrogenase (NAD+) activity"/>
    <property type="evidence" value="ECO:0007669"/>
    <property type="project" value="TreeGrafter"/>
</dbReference>
<reference evidence="2" key="1">
    <citation type="journal article" date="2021" name="Nat. Commun.">
        <title>Genetic determinants of endophytism in the Arabidopsis root mycobiome.</title>
        <authorList>
            <person name="Mesny F."/>
            <person name="Miyauchi S."/>
            <person name="Thiergart T."/>
            <person name="Pickel B."/>
            <person name="Atanasova L."/>
            <person name="Karlsson M."/>
            <person name="Huettel B."/>
            <person name="Barry K.W."/>
            <person name="Haridas S."/>
            <person name="Chen C."/>
            <person name="Bauer D."/>
            <person name="Andreopoulos W."/>
            <person name="Pangilinan J."/>
            <person name="LaButti K."/>
            <person name="Riley R."/>
            <person name="Lipzen A."/>
            <person name="Clum A."/>
            <person name="Drula E."/>
            <person name="Henrissat B."/>
            <person name="Kohler A."/>
            <person name="Grigoriev I.V."/>
            <person name="Martin F.M."/>
            <person name="Hacquard S."/>
        </authorList>
    </citation>
    <scope>NUCLEOTIDE SEQUENCE</scope>
    <source>
        <strain evidence="2">MPI-CAGE-CH-0235</strain>
    </source>
</reference>
<dbReference type="Proteomes" id="UP000813444">
    <property type="component" value="Unassembled WGS sequence"/>
</dbReference>
<gene>
    <name evidence="2" type="ORF">B0I35DRAFT_443369</name>
</gene>
<dbReference type="PANTHER" id="PTHR48079:SF6">
    <property type="entry name" value="NAD(P)-BINDING DOMAIN-CONTAINING PROTEIN-RELATED"/>
    <property type="match status" value="1"/>
</dbReference>
<dbReference type="InterPro" id="IPR005097">
    <property type="entry name" value="Sacchrp_dh_NADP-bd"/>
</dbReference>
<dbReference type="InterPro" id="IPR036291">
    <property type="entry name" value="NAD(P)-bd_dom_sf"/>
</dbReference>
<name>A0A8K0SJU9_9HYPO</name>
<dbReference type="SUPFAM" id="SSF51735">
    <property type="entry name" value="NAD(P)-binding Rossmann-fold domains"/>
    <property type="match status" value="1"/>
</dbReference>
<keyword evidence="3" id="KW-1185">Reference proteome</keyword>
<proteinExistence type="predicted"/>
<dbReference type="Pfam" id="PF03435">
    <property type="entry name" value="Sacchrp_dh_NADP"/>
    <property type="match status" value="1"/>
</dbReference>
<dbReference type="OrthoDB" id="10262413at2759"/>
<evidence type="ECO:0000313" key="3">
    <source>
        <dbReference type="Proteomes" id="UP000813444"/>
    </source>
</evidence>
<sequence>MVQNILITGAGGYIGGNVLNDLSARKDGAFKDVKIIASVRQAAQVDQFTKLGFNAVQLDATDTRAVEDVVLKHEIDIVIHTAGGIEQTQVVNLIHALGARQKSLGEASKTYFIHAGVVTLFTPENGWPYGRATDADTDIFEKLKKLDDQHPIRITALKILEEGQKHNVQTLNIGIPLVYGTGTGPGRKISVNIPAMIRASKDARQVFKFETDARPPVAHIQDLSDLYVLLIEKILQGETPPQGEQGYYFAVAHQFSYWDLLSGLAKSLHQLGLVDDETVKTWPSWEAGADALGFPRAFIKGIAGSEGEMIAVKPFQLGWKPKWDEKRFLESIDEEIAAAEKFDTGKTSIFEVLVPSKA</sequence>
<protein>
    <recommendedName>
        <fullName evidence="1">Saccharopine dehydrogenase NADP binding domain-containing protein</fullName>
    </recommendedName>
</protein>
<feature type="domain" description="Saccharopine dehydrogenase NADP binding" evidence="1">
    <location>
        <begin position="5"/>
        <end position="99"/>
    </location>
</feature>
<comment type="caution">
    <text evidence="2">The sequence shown here is derived from an EMBL/GenBank/DDBJ whole genome shotgun (WGS) entry which is preliminary data.</text>
</comment>
<dbReference type="AlphaFoldDB" id="A0A8K0SJU9"/>
<dbReference type="PANTHER" id="PTHR48079">
    <property type="entry name" value="PROTEIN YEEZ"/>
    <property type="match status" value="1"/>
</dbReference>
<evidence type="ECO:0000259" key="1">
    <source>
        <dbReference type="Pfam" id="PF03435"/>
    </source>
</evidence>
<accession>A0A8K0SJU9</accession>